<evidence type="ECO:0000259" key="6">
    <source>
        <dbReference type="PROSITE" id="PS50949"/>
    </source>
</evidence>
<keyword evidence="5" id="KW-0804">Transcription</keyword>
<evidence type="ECO:0000313" key="7">
    <source>
        <dbReference type="EMBL" id="GAA3548587.1"/>
    </source>
</evidence>
<keyword evidence="4" id="KW-0238">DNA-binding</keyword>
<keyword evidence="2" id="KW-0663">Pyridoxal phosphate</keyword>
<dbReference type="PANTHER" id="PTHR46577:SF1">
    <property type="entry name" value="HTH-TYPE TRANSCRIPTIONAL REGULATORY PROTEIN GABR"/>
    <property type="match status" value="1"/>
</dbReference>
<organism evidence="7 8">
    <name type="scientific">Amycolatopsis ultiminotia</name>
    <dbReference type="NCBI Taxonomy" id="543629"/>
    <lineage>
        <taxon>Bacteria</taxon>
        <taxon>Bacillati</taxon>
        <taxon>Actinomycetota</taxon>
        <taxon>Actinomycetes</taxon>
        <taxon>Pseudonocardiales</taxon>
        <taxon>Pseudonocardiaceae</taxon>
        <taxon>Amycolatopsis</taxon>
    </lineage>
</organism>
<dbReference type="InterPro" id="IPR004839">
    <property type="entry name" value="Aminotransferase_I/II_large"/>
</dbReference>
<evidence type="ECO:0000256" key="4">
    <source>
        <dbReference type="ARBA" id="ARBA00023125"/>
    </source>
</evidence>
<dbReference type="PROSITE" id="PS50949">
    <property type="entry name" value="HTH_GNTR"/>
    <property type="match status" value="1"/>
</dbReference>
<comment type="caution">
    <text evidence="7">The sequence shown here is derived from an EMBL/GenBank/DDBJ whole genome shotgun (WGS) entry which is preliminary data.</text>
</comment>
<comment type="similarity">
    <text evidence="1">In the C-terminal section; belongs to the class-I pyridoxal-phosphate-dependent aminotransferase family.</text>
</comment>
<protein>
    <submittedName>
        <fullName evidence="7">PLP-dependent aminotransferase family protein</fullName>
    </submittedName>
</protein>
<keyword evidence="8" id="KW-1185">Reference proteome</keyword>
<sequence>MVMVSTLPPTGPLLWSISVRDQWATSPGDDLHLDLRGPRLREGLMEALRDAIRTGRLTPGAKLPSSRTLGADLGIARNTVAQAYAELVAEGWLTARQGAATRVATRATTAPATTAPMPVLRHRHVHDLRSGLPDVSAFPRAEWTKATRRALAAAPDDAFGFPNARGRPELLTELAGYLARTRGVRAQPDQIVVCSGVTHGLLLLAEVLKRRGNPEIAVEAYGLRAHRDRLADAGIRTPAVPVDAEGAVVDQLPGAGAVLLTPSHQFPTGVALHPDRRVTVVDWARRTGGLVLEDDYDGEFRYDRSPVGALQGLDPEHVGYLGTASKALTPGLRLGWLVLPPRIAHAVAEVKGEFDLHASTLDQLTMAAFISSGAYDRHIRAMRLRYRRRRDQLVAALAEHSPSARVTGLSAGLHVLVELPSGNESAVVQGSAWQDLAVHGLAAFRHPAAEADRDALVIGYGTPSASAWSGALTALCRVLP</sequence>
<accession>A0ABP6WCG1</accession>
<reference evidence="8" key="1">
    <citation type="journal article" date="2019" name="Int. J. Syst. Evol. Microbiol.">
        <title>The Global Catalogue of Microorganisms (GCM) 10K type strain sequencing project: providing services to taxonomists for standard genome sequencing and annotation.</title>
        <authorList>
            <consortium name="The Broad Institute Genomics Platform"/>
            <consortium name="The Broad Institute Genome Sequencing Center for Infectious Disease"/>
            <person name="Wu L."/>
            <person name="Ma J."/>
        </authorList>
    </citation>
    <scope>NUCLEOTIDE SEQUENCE [LARGE SCALE GENOMIC DNA]</scope>
    <source>
        <strain evidence="8">JCM 16898</strain>
    </source>
</reference>
<dbReference type="InterPro" id="IPR036388">
    <property type="entry name" value="WH-like_DNA-bd_sf"/>
</dbReference>
<dbReference type="InterPro" id="IPR015421">
    <property type="entry name" value="PyrdxlP-dep_Trfase_major"/>
</dbReference>
<proteinExistence type="inferred from homology"/>
<dbReference type="SMART" id="SM00345">
    <property type="entry name" value="HTH_GNTR"/>
    <property type="match status" value="1"/>
</dbReference>
<dbReference type="CDD" id="cd07377">
    <property type="entry name" value="WHTH_GntR"/>
    <property type="match status" value="1"/>
</dbReference>
<dbReference type="Gene3D" id="1.10.10.10">
    <property type="entry name" value="Winged helix-like DNA-binding domain superfamily/Winged helix DNA-binding domain"/>
    <property type="match status" value="1"/>
</dbReference>
<dbReference type="InterPro" id="IPR000524">
    <property type="entry name" value="Tscrpt_reg_HTH_GntR"/>
</dbReference>
<dbReference type="SUPFAM" id="SSF53383">
    <property type="entry name" value="PLP-dependent transferases"/>
    <property type="match status" value="1"/>
</dbReference>
<dbReference type="InterPro" id="IPR036390">
    <property type="entry name" value="WH_DNA-bd_sf"/>
</dbReference>
<keyword evidence="7" id="KW-0808">Transferase</keyword>
<feature type="domain" description="HTH gntR-type" evidence="6">
    <location>
        <begin position="38"/>
        <end position="106"/>
    </location>
</feature>
<keyword evidence="3" id="KW-0805">Transcription regulation</keyword>
<evidence type="ECO:0000256" key="5">
    <source>
        <dbReference type="ARBA" id="ARBA00023163"/>
    </source>
</evidence>
<evidence type="ECO:0000256" key="2">
    <source>
        <dbReference type="ARBA" id="ARBA00022898"/>
    </source>
</evidence>
<gene>
    <name evidence="7" type="ORF">GCM10022222_35230</name>
</gene>
<evidence type="ECO:0000256" key="1">
    <source>
        <dbReference type="ARBA" id="ARBA00005384"/>
    </source>
</evidence>
<dbReference type="InterPro" id="IPR015424">
    <property type="entry name" value="PyrdxlP-dep_Trfase"/>
</dbReference>
<dbReference type="Pfam" id="PF00392">
    <property type="entry name" value="GntR"/>
    <property type="match status" value="1"/>
</dbReference>
<dbReference type="InterPro" id="IPR051446">
    <property type="entry name" value="HTH_trans_reg/aminotransferase"/>
</dbReference>
<evidence type="ECO:0000256" key="3">
    <source>
        <dbReference type="ARBA" id="ARBA00023015"/>
    </source>
</evidence>
<dbReference type="EMBL" id="BAAAZN010000006">
    <property type="protein sequence ID" value="GAA3548587.1"/>
    <property type="molecule type" value="Genomic_DNA"/>
</dbReference>
<dbReference type="PRINTS" id="PR00035">
    <property type="entry name" value="HTHGNTR"/>
</dbReference>
<dbReference type="Proteomes" id="UP001500689">
    <property type="component" value="Unassembled WGS sequence"/>
</dbReference>
<evidence type="ECO:0000313" key="8">
    <source>
        <dbReference type="Proteomes" id="UP001500689"/>
    </source>
</evidence>
<dbReference type="Gene3D" id="3.40.640.10">
    <property type="entry name" value="Type I PLP-dependent aspartate aminotransferase-like (Major domain)"/>
    <property type="match status" value="1"/>
</dbReference>
<dbReference type="GO" id="GO:0008483">
    <property type="term" value="F:transaminase activity"/>
    <property type="evidence" value="ECO:0007669"/>
    <property type="project" value="UniProtKB-KW"/>
</dbReference>
<name>A0ABP6WCG1_9PSEU</name>
<dbReference type="Pfam" id="PF00155">
    <property type="entry name" value="Aminotran_1_2"/>
    <property type="match status" value="1"/>
</dbReference>
<dbReference type="CDD" id="cd00609">
    <property type="entry name" value="AAT_like"/>
    <property type="match status" value="1"/>
</dbReference>
<dbReference type="SUPFAM" id="SSF46785">
    <property type="entry name" value="Winged helix' DNA-binding domain"/>
    <property type="match status" value="1"/>
</dbReference>
<dbReference type="PANTHER" id="PTHR46577">
    <property type="entry name" value="HTH-TYPE TRANSCRIPTIONAL REGULATORY PROTEIN GABR"/>
    <property type="match status" value="1"/>
</dbReference>
<keyword evidence="7" id="KW-0032">Aminotransferase</keyword>